<dbReference type="GO" id="GO:0016301">
    <property type="term" value="F:kinase activity"/>
    <property type="evidence" value="ECO:0007669"/>
    <property type="project" value="InterPro"/>
</dbReference>
<dbReference type="Gene3D" id="3.40.50.300">
    <property type="entry name" value="P-loop containing nucleotide triphosphate hydrolases"/>
    <property type="match status" value="1"/>
</dbReference>
<evidence type="ECO:0000256" key="3">
    <source>
        <dbReference type="ARBA" id="ARBA00022840"/>
    </source>
</evidence>
<evidence type="ECO:0000256" key="1">
    <source>
        <dbReference type="ARBA" id="ARBA00005657"/>
    </source>
</evidence>
<evidence type="ECO:0000259" key="6">
    <source>
        <dbReference type="Pfam" id="PF06414"/>
    </source>
</evidence>
<dbReference type="EMBL" id="JAAMPC010000006">
    <property type="protein sequence ID" value="KAG2306507.1"/>
    <property type="molecule type" value="Genomic_DNA"/>
</dbReference>
<name>A0A8X7SI81_BRACI</name>
<dbReference type="GO" id="GO:0005524">
    <property type="term" value="F:ATP binding"/>
    <property type="evidence" value="ECO:0007669"/>
    <property type="project" value="UniProtKB-KW"/>
</dbReference>
<accession>A0A8X7SI81</accession>
<organism evidence="7 8">
    <name type="scientific">Brassica carinata</name>
    <name type="common">Ethiopian mustard</name>
    <name type="synonym">Abyssinian cabbage</name>
    <dbReference type="NCBI Taxonomy" id="52824"/>
    <lineage>
        <taxon>Eukaryota</taxon>
        <taxon>Viridiplantae</taxon>
        <taxon>Streptophyta</taxon>
        <taxon>Embryophyta</taxon>
        <taxon>Tracheophyta</taxon>
        <taxon>Spermatophyta</taxon>
        <taxon>Magnoliopsida</taxon>
        <taxon>eudicotyledons</taxon>
        <taxon>Gunneridae</taxon>
        <taxon>Pentapetalae</taxon>
        <taxon>rosids</taxon>
        <taxon>malvids</taxon>
        <taxon>Brassicales</taxon>
        <taxon>Brassicaceae</taxon>
        <taxon>Brassiceae</taxon>
        <taxon>Brassica</taxon>
    </lineage>
</organism>
<dbReference type="SUPFAM" id="SSF50249">
    <property type="entry name" value="Nucleic acid-binding proteins"/>
    <property type="match status" value="1"/>
</dbReference>
<dbReference type="Proteomes" id="UP000886595">
    <property type="component" value="Unassembled WGS sequence"/>
</dbReference>
<dbReference type="PANTHER" id="PTHR31153:SF12">
    <property type="entry name" value="P-LOOP CONTAINING NUCLEOSIDE TRIPHOSPHATE HYDROLASES SUPERFAMILY PROTEIN"/>
    <property type="match status" value="1"/>
</dbReference>
<comment type="similarity">
    <text evidence="1">Belongs to the universal ribosomal protein uS12 family.</text>
</comment>
<dbReference type="InterPro" id="IPR012340">
    <property type="entry name" value="NA-bd_OB-fold"/>
</dbReference>
<dbReference type="Pfam" id="PF06414">
    <property type="entry name" value="Zeta_toxin"/>
    <property type="match status" value="1"/>
</dbReference>
<dbReference type="OrthoDB" id="10267859at2759"/>
<keyword evidence="4" id="KW-0689">Ribosomal protein</keyword>
<evidence type="ECO:0000256" key="4">
    <source>
        <dbReference type="ARBA" id="ARBA00022980"/>
    </source>
</evidence>
<dbReference type="InterPro" id="IPR027417">
    <property type="entry name" value="P-loop_NTPase"/>
</dbReference>
<reference evidence="7 8" key="1">
    <citation type="submission" date="2020-02" db="EMBL/GenBank/DDBJ databases">
        <authorList>
            <person name="Ma Q."/>
            <person name="Huang Y."/>
            <person name="Song X."/>
            <person name="Pei D."/>
        </authorList>
    </citation>
    <scope>NUCLEOTIDE SEQUENCE [LARGE SCALE GENOMIC DNA]</scope>
    <source>
        <strain evidence="7">Sxm20200214</strain>
        <tissue evidence="7">Leaf</tissue>
    </source>
</reference>
<evidence type="ECO:0000313" key="8">
    <source>
        <dbReference type="Proteomes" id="UP000886595"/>
    </source>
</evidence>
<protein>
    <recommendedName>
        <fullName evidence="6">Zeta toxin domain-containing protein</fullName>
    </recommendedName>
</protein>
<dbReference type="Gene3D" id="2.40.50.140">
    <property type="entry name" value="Nucleic acid-binding proteins"/>
    <property type="match status" value="1"/>
</dbReference>
<keyword evidence="2" id="KW-0547">Nucleotide-binding</keyword>
<dbReference type="PANTHER" id="PTHR31153">
    <property type="entry name" value="CALMODULIN CALCIUM-DEPENDENT NAD KINASE"/>
    <property type="match status" value="1"/>
</dbReference>
<keyword evidence="8" id="KW-1185">Reference proteome</keyword>
<dbReference type="AlphaFoldDB" id="A0A8X7SI81"/>
<proteinExistence type="inferred from homology"/>
<dbReference type="GO" id="GO:1990904">
    <property type="term" value="C:ribonucleoprotein complex"/>
    <property type="evidence" value="ECO:0007669"/>
    <property type="project" value="UniProtKB-KW"/>
</dbReference>
<evidence type="ECO:0000313" key="7">
    <source>
        <dbReference type="EMBL" id="KAG2306507.1"/>
    </source>
</evidence>
<comment type="caution">
    <text evidence="7">The sequence shown here is derived from an EMBL/GenBank/DDBJ whole genome shotgun (WGS) entry which is preliminary data.</text>
</comment>
<feature type="domain" description="Zeta toxin" evidence="6">
    <location>
        <begin position="23"/>
        <end position="82"/>
    </location>
</feature>
<dbReference type="InterPro" id="IPR044802">
    <property type="entry name" value="NADKc-like"/>
</dbReference>
<dbReference type="Pfam" id="PF00164">
    <property type="entry name" value="Ribosom_S12_S23"/>
    <property type="match status" value="1"/>
</dbReference>
<dbReference type="GO" id="GO:0003735">
    <property type="term" value="F:structural constituent of ribosome"/>
    <property type="evidence" value="ECO:0007669"/>
    <property type="project" value="InterPro"/>
</dbReference>
<dbReference type="GO" id="GO:0006412">
    <property type="term" value="P:translation"/>
    <property type="evidence" value="ECO:0007669"/>
    <property type="project" value="InterPro"/>
</dbReference>
<keyword evidence="3" id="KW-0067">ATP-binding</keyword>
<evidence type="ECO:0000256" key="5">
    <source>
        <dbReference type="ARBA" id="ARBA00023274"/>
    </source>
</evidence>
<gene>
    <name evidence="7" type="ORF">Bca52824_026255</name>
</gene>
<keyword evidence="5" id="KW-0687">Ribonucleoprotein</keyword>
<dbReference type="InterPro" id="IPR006032">
    <property type="entry name" value="Ribosomal_uS12"/>
</dbReference>
<dbReference type="GO" id="GO:0005840">
    <property type="term" value="C:ribosome"/>
    <property type="evidence" value="ECO:0007669"/>
    <property type="project" value="UniProtKB-KW"/>
</dbReference>
<sequence length="184" mass="20190">MKAMGIASVDDLECTEVMAPVAHKDRSPVLLLMGGGMGAVKSTVLKEILKEPFWAGADAVVIETDAFKECDVIYRALSSRGHADMINTAEFVQQECFYTKESNQVLITLDSYNMVNSRTRQTRAQVAPSWHVLISGFRRKGHAVGDIPGVRYKVVKVSGVSLSALYKGRRGSQGLKTKPPRFSI</sequence>
<dbReference type="InterPro" id="IPR010488">
    <property type="entry name" value="Zeta_toxin_domain"/>
</dbReference>
<evidence type="ECO:0000256" key="2">
    <source>
        <dbReference type="ARBA" id="ARBA00022741"/>
    </source>
</evidence>